<feature type="compositionally biased region" description="Polar residues" evidence="1">
    <location>
        <begin position="164"/>
        <end position="186"/>
    </location>
</feature>
<feature type="compositionally biased region" description="Basic residues" evidence="1">
    <location>
        <begin position="278"/>
        <end position="293"/>
    </location>
</feature>
<evidence type="ECO:0000256" key="1">
    <source>
        <dbReference type="SAM" id="MobiDB-lite"/>
    </source>
</evidence>
<dbReference type="SUPFAM" id="SSF56219">
    <property type="entry name" value="DNase I-like"/>
    <property type="match status" value="1"/>
</dbReference>
<evidence type="ECO:0000259" key="3">
    <source>
        <dbReference type="Pfam" id="PF14392"/>
    </source>
</evidence>
<dbReference type="PANTHER" id="PTHR33710">
    <property type="entry name" value="BNAC02G09200D PROTEIN"/>
    <property type="match status" value="1"/>
</dbReference>
<accession>A0AAW2V1V9</accession>
<reference evidence="4" key="2">
    <citation type="journal article" date="2024" name="Plant">
        <title>Genomic evolution and insights into agronomic trait innovations of Sesamum species.</title>
        <authorList>
            <person name="Miao H."/>
            <person name="Wang L."/>
            <person name="Qu L."/>
            <person name="Liu H."/>
            <person name="Sun Y."/>
            <person name="Le M."/>
            <person name="Wang Q."/>
            <person name="Wei S."/>
            <person name="Zheng Y."/>
            <person name="Lin W."/>
            <person name="Duan Y."/>
            <person name="Cao H."/>
            <person name="Xiong S."/>
            <person name="Wang X."/>
            <person name="Wei L."/>
            <person name="Li C."/>
            <person name="Ma Q."/>
            <person name="Ju M."/>
            <person name="Zhao R."/>
            <person name="Li G."/>
            <person name="Mu C."/>
            <person name="Tian Q."/>
            <person name="Mei H."/>
            <person name="Zhang T."/>
            <person name="Gao T."/>
            <person name="Zhang H."/>
        </authorList>
    </citation>
    <scope>NUCLEOTIDE SEQUENCE</scope>
    <source>
        <strain evidence="4">KEN1</strain>
    </source>
</reference>
<organism evidence="4">
    <name type="scientific">Sesamum latifolium</name>
    <dbReference type="NCBI Taxonomy" id="2727402"/>
    <lineage>
        <taxon>Eukaryota</taxon>
        <taxon>Viridiplantae</taxon>
        <taxon>Streptophyta</taxon>
        <taxon>Embryophyta</taxon>
        <taxon>Tracheophyta</taxon>
        <taxon>Spermatophyta</taxon>
        <taxon>Magnoliopsida</taxon>
        <taxon>eudicotyledons</taxon>
        <taxon>Gunneridae</taxon>
        <taxon>Pentapetalae</taxon>
        <taxon>asterids</taxon>
        <taxon>lamiids</taxon>
        <taxon>Lamiales</taxon>
        <taxon>Pedaliaceae</taxon>
        <taxon>Sesamum</taxon>
    </lineage>
</organism>
<gene>
    <name evidence="4" type="ORF">Slati_3165000</name>
</gene>
<dbReference type="Gene3D" id="3.60.10.10">
    <property type="entry name" value="Endonuclease/exonuclease/phosphatase"/>
    <property type="match status" value="1"/>
</dbReference>
<dbReference type="Pfam" id="PF14392">
    <property type="entry name" value="zf-CCHC_4"/>
    <property type="match status" value="1"/>
</dbReference>
<feature type="domain" description="Reverse transcriptase" evidence="2">
    <location>
        <begin position="626"/>
        <end position="750"/>
    </location>
</feature>
<feature type="region of interest" description="Disordered" evidence="1">
    <location>
        <begin position="260"/>
        <end position="309"/>
    </location>
</feature>
<evidence type="ECO:0000313" key="4">
    <source>
        <dbReference type="EMBL" id="KAL0421421.1"/>
    </source>
</evidence>
<proteinExistence type="predicted"/>
<dbReference type="EMBL" id="JACGWN010000011">
    <property type="protein sequence ID" value="KAL0421421.1"/>
    <property type="molecule type" value="Genomic_DNA"/>
</dbReference>
<feature type="compositionally biased region" description="Pro residues" evidence="1">
    <location>
        <begin position="214"/>
        <end position="232"/>
    </location>
</feature>
<dbReference type="Pfam" id="PF00078">
    <property type="entry name" value="RVT_1"/>
    <property type="match status" value="1"/>
</dbReference>
<reference evidence="4" key="1">
    <citation type="submission" date="2020-06" db="EMBL/GenBank/DDBJ databases">
        <authorList>
            <person name="Li T."/>
            <person name="Hu X."/>
            <person name="Zhang T."/>
            <person name="Song X."/>
            <person name="Zhang H."/>
            <person name="Dai N."/>
            <person name="Sheng W."/>
            <person name="Hou X."/>
            <person name="Wei L."/>
        </authorList>
    </citation>
    <scope>NUCLEOTIDE SEQUENCE</scope>
    <source>
        <strain evidence="4">KEN1</strain>
        <tissue evidence="4">Leaf</tissue>
    </source>
</reference>
<comment type="caution">
    <text evidence="4">The sequence shown here is derived from an EMBL/GenBank/DDBJ whole genome shotgun (WGS) entry which is preliminary data.</text>
</comment>
<sequence length="997" mass="111974">MWWSGLPHTGFSALLAGLFVVGRLLSTKSFHLDALHSTLKAAFNPVRGNRLGKFKEVDLDKNGEAWGSFLRVRVALDITKPLKRALKLHTILGDEQLISFSYERLPNFYYFYGCLGHLSRQCEFQFQEGFRDPGDSPPYDPWLRVVAPSNFRCRSGSFPLKVSTDSLSRPTFLPRSSLQIPDTTPVSIPPRTHISDLNLIPPAPISLDPSSSLDPPPLSHTNNPVPPPPPSDSPKSDCCPHPTLAPIPLNPCMVFTAHSPTDHTTHLPQPSRPSPLKRTPHSQPKKALSRKRHLVDDNSGDEIENQGPRGPWIVQHLGQLVRANNPSLVFLSENKGSCRLIDFLKRKFDMYGFGVPSKGRSGGLAVPWIKSVNVQLQNFSSNHIDISSGRAWLCARDYNEILDQSEKSGGPPRPNWQIRNFRWALEDCGLSNIGFSGSSFTWSNRHLHPHIVLERLDRACANAGWSVLFPDAVVSHIPVNCSDHKALLIRLADSLGIESLAIFEETKWRQRSKDLWLREGDRNLSYFHRRASQRFKTNSIRKIRSPGGQWVMTMEGIQRCIVSYFREVFESSRPVQENIAKGMEFLPRVVDAIMSEILLQPSTAIEVSNALFQMAPKKSPGPDGGLGWMALKLDVSKAYDKVEWPFLEQSFGSLVPQWGLRQGDPLSPYLFLLCTESFSSLLQNAERTGGLRGLSVCRGAPSISHLLFADDTLIFCQASHECTLAIKEVLEVYRKASVQDINFSKSSVAFSRNTREELCVGVATELSIRRENKIELYLGLPSRIARSKRELFATIRDRIWSKIAGWNEKLLSQTGKEILKKPEKLLSQVLKARYFPTGDIFSAGGGRRPSFTWRSLMAAQYLFRAGCRWRVGLGDHIRVWYDPWLPRPRSFRPITSIPVSDSNMRVSELRDPASGEWNERRVRELFWPIDSKLILGIPAMSCWLGGFVGVALCKKWLVLCLKRLSHCSRARGSTMFELSGCGGVVVVEEGLAGFTPE</sequence>
<dbReference type="InterPro" id="IPR000477">
    <property type="entry name" value="RT_dom"/>
</dbReference>
<evidence type="ECO:0000259" key="2">
    <source>
        <dbReference type="Pfam" id="PF00078"/>
    </source>
</evidence>
<dbReference type="InterPro" id="IPR025836">
    <property type="entry name" value="Zn_knuckle_CX2CX4HX4C"/>
</dbReference>
<protein>
    <submittedName>
        <fullName evidence="4">Mitochondrial protein</fullName>
    </submittedName>
</protein>
<dbReference type="AlphaFoldDB" id="A0AAW2V1V9"/>
<feature type="domain" description="Zinc knuckle CX2CX4HX4C" evidence="3">
    <location>
        <begin position="76"/>
        <end position="123"/>
    </location>
</feature>
<name>A0AAW2V1V9_9LAMI</name>
<dbReference type="CDD" id="cd01650">
    <property type="entry name" value="RT_nLTR_like"/>
    <property type="match status" value="1"/>
</dbReference>
<dbReference type="InterPro" id="IPR036691">
    <property type="entry name" value="Endo/exonu/phosph_ase_sf"/>
</dbReference>
<dbReference type="PANTHER" id="PTHR33710:SF71">
    <property type="entry name" value="ENDONUCLEASE_EXONUCLEASE_PHOSPHATASE DOMAIN-CONTAINING PROTEIN"/>
    <property type="match status" value="1"/>
</dbReference>
<feature type="region of interest" description="Disordered" evidence="1">
    <location>
        <begin position="164"/>
        <end position="242"/>
    </location>
</feature>